<reference evidence="1 2" key="1">
    <citation type="submission" date="2020-05" db="EMBL/GenBank/DDBJ databases">
        <title>Complete genome sequence of Deefgea sp. D17.</title>
        <authorList>
            <person name="Bae J.-W."/>
            <person name="Han J.E."/>
        </authorList>
    </citation>
    <scope>NUCLEOTIDE SEQUENCE [LARGE SCALE GENOMIC DNA]</scope>
    <source>
        <strain evidence="1 2">D17</strain>
    </source>
</reference>
<dbReference type="EMBL" id="CP054143">
    <property type="protein sequence ID" value="QKJ66713.1"/>
    <property type="molecule type" value="Genomic_DNA"/>
</dbReference>
<evidence type="ECO:0000313" key="2">
    <source>
        <dbReference type="Proteomes" id="UP000504844"/>
    </source>
</evidence>
<evidence type="ECO:0000313" key="1">
    <source>
        <dbReference type="EMBL" id="QKJ66713.1"/>
    </source>
</evidence>
<proteinExistence type="predicted"/>
<gene>
    <name evidence="1" type="ORF">HQN60_08365</name>
</gene>
<dbReference type="Proteomes" id="UP000504844">
    <property type="component" value="Chromosome"/>
</dbReference>
<dbReference type="AlphaFoldDB" id="A0A6M8SNF4"/>
<name>A0A6M8SNF4_9NEIS</name>
<sequence length="116" mass="12579">MNEFDEAKQQHLAQLSRQVADAPIPEEIRARLIQARQAAVAQAGAPHSRASEVLALVNAHPKISMVSVLLVLLLSVTFVQQQQSKPMTSSIDLALLSSDVAMDDLLDPTLLDAQSR</sequence>
<organism evidence="1 2">
    <name type="scientific">Deefgea piscis</name>
    <dbReference type="NCBI Taxonomy" id="2739061"/>
    <lineage>
        <taxon>Bacteria</taxon>
        <taxon>Pseudomonadati</taxon>
        <taxon>Pseudomonadota</taxon>
        <taxon>Betaproteobacteria</taxon>
        <taxon>Neisseriales</taxon>
        <taxon>Chitinibacteraceae</taxon>
        <taxon>Deefgea</taxon>
    </lineage>
</organism>
<dbReference type="InterPro" id="IPR022064">
    <property type="entry name" value="DUF3619"/>
</dbReference>
<dbReference type="KEGG" id="dee:HQN60_08365"/>
<keyword evidence="2" id="KW-1185">Reference proteome</keyword>
<dbReference type="RefSeq" id="WP_173533217.1">
    <property type="nucleotide sequence ID" value="NZ_CP054143.1"/>
</dbReference>
<accession>A0A6M8SNF4</accession>
<dbReference type="Pfam" id="PF12279">
    <property type="entry name" value="DUF3619"/>
    <property type="match status" value="1"/>
</dbReference>
<protein>
    <submittedName>
        <fullName evidence="1">DUF3619 family protein</fullName>
    </submittedName>
</protein>